<gene>
    <name evidence="1" type="ORF">Pcinc_036537</name>
</gene>
<dbReference type="EMBL" id="JAWQEG010005669">
    <property type="protein sequence ID" value="KAK3857202.1"/>
    <property type="molecule type" value="Genomic_DNA"/>
</dbReference>
<reference evidence="1" key="1">
    <citation type="submission" date="2023-10" db="EMBL/GenBank/DDBJ databases">
        <title>Genome assemblies of two species of porcelain crab, Petrolisthes cinctipes and Petrolisthes manimaculis (Anomura: Porcellanidae).</title>
        <authorList>
            <person name="Angst P."/>
        </authorList>
    </citation>
    <scope>NUCLEOTIDE SEQUENCE</scope>
    <source>
        <strain evidence="1">PB745_01</strain>
        <tissue evidence="1">Gill</tissue>
    </source>
</reference>
<dbReference type="Proteomes" id="UP001286313">
    <property type="component" value="Unassembled WGS sequence"/>
</dbReference>
<sequence length="131" mass="14788">MLHFTPPTPFIHLSTHHHHLLLLHTLPTSHVNSSYHISPTLHSTQSPPPLILSHPAYLTPQLTFPHLPHKPYLTSRFTSFLTSHQPTLHLIYLTYIHTFHLLTSPAASHLLPHTSPHLTVPPLTRPVSPAK</sequence>
<comment type="caution">
    <text evidence="1">The sequence shown here is derived from an EMBL/GenBank/DDBJ whole genome shotgun (WGS) entry which is preliminary data.</text>
</comment>
<name>A0AAE1ELV3_PETCI</name>
<keyword evidence="2" id="KW-1185">Reference proteome</keyword>
<proteinExistence type="predicted"/>
<accession>A0AAE1ELV3</accession>
<evidence type="ECO:0000313" key="1">
    <source>
        <dbReference type="EMBL" id="KAK3857202.1"/>
    </source>
</evidence>
<dbReference type="AlphaFoldDB" id="A0AAE1ELV3"/>
<protein>
    <submittedName>
        <fullName evidence="1">Uncharacterized protein</fullName>
    </submittedName>
</protein>
<organism evidence="1 2">
    <name type="scientific">Petrolisthes cinctipes</name>
    <name type="common">Flat porcelain crab</name>
    <dbReference type="NCBI Taxonomy" id="88211"/>
    <lineage>
        <taxon>Eukaryota</taxon>
        <taxon>Metazoa</taxon>
        <taxon>Ecdysozoa</taxon>
        <taxon>Arthropoda</taxon>
        <taxon>Crustacea</taxon>
        <taxon>Multicrustacea</taxon>
        <taxon>Malacostraca</taxon>
        <taxon>Eumalacostraca</taxon>
        <taxon>Eucarida</taxon>
        <taxon>Decapoda</taxon>
        <taxon>Pleocyemata</taxon>
        <taxon>Anomura</taxon>
        <taxon>Galatheoidea</taxon>
        <taxon>Porcellanidae</taxon>
        <taxon>Petrolisthes</taxon>
    </lineage>
</organism>
<evidence type="ECO:0000313" key="2">
    <source>
        <dbReference type="Proteomes" id="UP001286313"/>
    </source>
</evidence>